<dbReference type="InterPro" id="IPR011032">
    <property type="entry name" value="GroES-like_sf"/>
</dbReference>
<accession>A0A1W2FWZ0</accession>
<keyword evidence="4 6" id="KW-0862">Zinc</keyword>
<dbReference type="Gene3D" id="3.90.180.10">
    <property type="entry name" value="Medium-chain alcohol dehydrogenases, catalytic domain"/>
    <property type="match status" value="1"/>
</dbReference>
<sequence>MRITAAVLRAQDGPYHLEEVDLAEPGLDEILVRVVGTGLCHSDLLPRTPGFPATPPIITGHEGAGVVEVVGERVTGLVPGDHVVLSFDSCRQCGRCHTGHPAYCDTFFPRNLSGTSVTGDTSVRDASGAPVASRWFGQSSFATHCLASSRNAVKVDPRLPLELLGPLGCSVQTGAASVFVALGVEAGASVVVFGAGGVGLSAVMAAKVAGATTIVAVDLAQNRLALAEELGATHTFDGALPDLAEQLIRVTGGVEYTVDTTGVPSVITTAVSVLQPGGTCGVLGVQQGDLVLPPTALGVGRNIMGIIEGDAVPQTCIPPLIELWRQGRFPFDKLIRTFPLDQINEAEKASLSGDVVKPVLMPGDHR</sequence>
<dbReference type="PANTHER" id="PTHR43350:SF21">
    <property type="entry name" value="S-NITROSOMYCOTHIOL REDUCTASE MSCR"/>
    <property type="match status" value="1"/>
</dbReference>
<name>A0A1W2FWZ0_KIBAR</name>
<evidence type="ECO:0000256" key="1">
    <source>
        <dbReference type="ARBA" id="ARBA00001947"/>
    </source>
</evidence>
<evidence type="ECO:0000256" key="3">
    <source>
        <dbReference type="ARBA" id="ARBA00022723"/>
    </source>
</evidence>
<evidence type="ECO:0000256" key="6">
    <source>
        <dbReference type="RuleBase" id="RU361277"/>
    </source>
</evidence>
<feature type="domain" description="Enoyl reductase (ER)" evidence="7">
    <location>
        <begin position="13"/>
        <end position="360"/>
    </location>
</feature>
<organism evidence="8 9">
    <name type="scientific">Kibdelosporangium aridum</name>
    <dbReference type="NCBI Taxonomy" id="2030"/>
    <lineage>
        <taxon>Bacteria</taxon>
        <taxon>Bacillati</taxon>
        <taxon>Actinomycetota</taxon>
        <taxon>Actinomycetes</taxon>
        <taxon>Pseudonocardiales</taxon>
        <taxon>Pseudonocardiaceae</taxon>
        <taxon>Kibdelosporangium</taxon>
    </lineage>
</organism>
<dbReference type="GO" id="GO:0016491">
    <property type="term" value="F:oxidoreductase activity"/>
    <property type="evidence" value="ECO:0007669"/>
    <property type="project" value="UniProtKB-KW"/>
</dbReference>
<dbReference type="SUPFAM" id="SSF51735">
    <property type="entry name" value="NAD(P)-binding Rossmann-fold domains"/>
    <property type="match status" value="1"/>
</dbReference>
<evidence type="ECO:0000256" key="4">
    <source>
        <dbReference type="ARBA" id="ARBA00022833"/>
    </source>
</evidence>
<dbReference type="Gene3D" id="3.40.50.720">
    <property type="entry name" value="NAD(P)-binding Rossmann-like Domain"/>
    <property type="match status" value="1"/>
</dbReference>
<dbReference type="EMBL" id="FWXV01000014">
    <property type="protein sequence ID" value="SMD26383.1"/>
    <property type="molecule type" value="Genomic_DNA"/>
</dbReference>
<gene>
    <name evidence="8" type="ORF">SAMN05661093_09966</name>
</gene>
<protein>
    <submittedName>
        <fullName evidence="8">Aryl-alcohol dehydrogenase</fullName>
    </submittedName>
</protein>
<dbReference type="PROSITE" id="PS00059">
    <property type="entry name" value="ADH_ZINC"/>
    <property type="match status" value="1"/>
</dbReference>
<evidence type="ECO:0000259" key="7">
    <source>
        <dbReference type="SMART" id="SM00829"/>
    </source>
</evidence>
<dbReference type="Pfam" id="PF00107">
    <property type="entry name" value="ADH_zinc_N"/>
    <property type="match status" value="1"/>
</dbReference>
<comment type="cofactor">
    <cofactor evidence="1 6">
        <name>Zn(2+)</name>
        <dbReference type="ChEBI" id="CHEBI:29105"/>
    </cofactor>
</comment>
<dbReference type="InterPro" id="IPR002328">
    <property type="entry name" value="ADH_Zn_CS"/>
</dbReference>
<dbReference type="InterPro" id="IPR020843">
    <property type="entry name" value="ER"/>
</dbReference>
<dbReference type="SMART" id="SM00829">
    <property type="entry name" value="PKS_ER"/>
    <property type="match status" value="1"/>
</dbReference>
<comment type="similarity">
    <text evidence="2 6">Belongs to the zinc-containing alcohol dehydrogenase family.</text>
</comment>
<dbReference type="InterPro" id="IPR013154">
    <property type="entry name" value="ADH-like_N"/>
</dbReference>
<keyword evidence="9" id="KW-1185">Reference proteome</keyword>
<evidence type="ECO:0000256" key="5">
    <source>
        <dbReference type="ARBA" id="ARBA00023002"/>
    </source>
</evidence>
<dbReference type="CDD" id="cd08278">
    <property type="entry name" value="benzyl_alcohol_DH"/>
    <property type="match status" value="1"/>
</dbReference>
<dbReference type="GO" id="GO:0008270">
    <property type="term" value="F:zinc ion binding"/>
    <property type="evidence" value="ECO:0007669"/>
    <property type="project" value="InterPro"/>
</dbReference>
<evidence type="ECO:0000313" key="8">
    <source>
        <dbReference type="EMBL" id="SMD26383.1"/>
    </source>
</evidence>
<reference evidence="8 9" key="1">
    <citation type="submission" date="2017-04" db="EMBL/GenBank/DDBJ databases">
        <authorList>
            <person name="Afonso C.L."/>
            <person name="Miller P.J."/>
            <person name="Scott M.A."/>
            <person name="Spackman E."/>
            <person name="Goraichik I."/>
            <person name="Dimitrov K.M."/>
            <person name="Suarez D.L."/>
            <person name="Swayne D.E."/>
        </authorList>
    </citation>
    <scope>NUCLEOTIDE SEQUENCE [LARGE SCALE GENOMIC DNA]</scope>
    <source>
        <strain evidence="8 9">DSM 43828</strain>
    </source>
</reference>
<keyword evidence="5" id="KW-0560">Oxidoreductase</keyword>
<evidence type="ECO:0000256" key="2">
    <source>
        <dbReference type="ARBA" id="ARBA00008072"/>
    </source>
</evidence>
<dbReference type="Proteomes" id="UP000192674">
    <property type="component" value="Unassembled WGS sequence"/>
</dbReference>
<dbReference type="PANTHER" id="PTHR43350">
    <property type="entry name" value="NAD-DEPENDENT ALCOHOL DEHYDROGENASE"/>
    <property type="match status" value="1"/>
</dbReference>
<evidence type="ECO:0000313" key="9">
    <source>
        <dbReference type="Proteomes" id="UP000192674"/>
    </source>
</evidence>
<dbReference type="InterPro" id="IPR036291">
    <property type="entry name" value="NAD(P)-bd_dom_sf"/>
</dbReference>
<dbReference type="AlphaFoldDB" id="A0A1W2FWZ0"/>
<dbReference type="RefSeq" id="WP_084434136.1">
    <property type="nucleotide sequence ID" value="NZ_FWXV01000014.1"/>
</dbReference>
<dbReference type="SUPFAM" id="SSF50129">
    <property type="entry name" value="GroES-like"/>
    <property type="match status" value="1"/>
</dbReference>
<proteinExistence type="inferred from homology"/>
<dbReference type="InterPro" id="IPR013149">
    <property type="entry name" value="ADH-like_C"/>
</dbReference>
<dbReference type="Pfam" id="PF08240">
    <property type="entry name" value="ADH_N"/>
    <property type="match status" value="1"/>
</dbReference>
<dbReference type="OrthoDB" id="3265141at2"/>
<keyword evidence="3 6" id="KW-0479">Metal-binding</keyword>